<evidence type="ECO:0000313" key="2">
    <source>
        <dbReference type="EMBL" id="CAK9268335.1"/>
    </source>
</evidence>
<protein>
    <submittedName>
        <fullName evidence="2">Uncharacterized protein</fullName>
    </submittedName>
</protein>
<organism evidence="2 3">
    <name type="scientific">Sphagnum jensenii</name>
    <dbReference type="NCBI Taxonomy" id="128206"/>
    <lineage>
        <taxon>Eukaryota</taxon>
        <taxon>Viridiplantae</taxon>
        <taxon>Streptophyta</taxon>
        <taxon>Embryophyta</taxon>
        <taxon>Bryophyta</taxon>
        <taxon>Sphagnophytina</taxon>
        <taxon>Sphagnopsida</taxon>
        <taxon>Sphagnales</taxon>
        <taxon>Sphagnaceae</taxon>
        <taxon>Sphagnum</taxon>
    </lineage>
</organism>
<sequence>MDLEFLYPRGSRMESSFPEAEIVVEISGLAVCHFRKKHIRSFASIEVGQRHAYCRLQVRTTVLRTKRRLPVADCSSYRKHLAFFGKKTCSSSKVDSLSTAIQIYQIHALSSVRECNARKGSKPVSFEGMRVLSGSLHCQQSEPGFSSAPDEHDNTHMAV</sequence>
<evidence type="ECO:0000256" key="1">
    <source>
        <dbReference type="SAM" id="MobiDB-lite"/>
    </source>
</evidence>
<accession>A0ABP0WRK3</accession>
<dbReference type="Proteomes" id="UP001497444">
    <property type="component" value="Chromosome 2"/>
</dbReference>
<name>A0ABP0WRK3_9BRYO</name>
<feature type="region of interest" description="Disordered" evidence="1">
    <location>
        <begin position="138"/>
        <end position="159"/>
    </location>
</feature>
<evidence type="ECO:0000313" key="3">
    <source>
        <dbReference type="Proteomes" id="UP001497444"/>
    </source>
</evidence>
<feature type="compositionally biased region" description="Basic and acidic residues" evidence="1">
    <location>
        <begin position="149"/>
        <end position="159"/>
    </location>
</feature>
<dbReference type="EMBL" id="OZ020097">
    <property type="protein sequence ID" value="CAK9268335.1"/>
    <property type="molecule type" value="Genomic_DNA"/>
</dbReference>
<reference evidence="2 3" key="1">
    <citation type="submission" date="2024-02" db="EMBL/GenBank/DDBJ databases">
        <authorList>
            <consortium name="ELIXIR-Norway"/>
            <consortium name="Elixir Norway"/>
        </authorList>
    </citation>
    <scope>NUCLEOTIDE SEQUENCE [LARGE SCALE GENOMIC DNA]</scope>
</reference>
<proteinExistence type="predicted"/>
<gene>
    <name evidence="2" type="ORF">CSSPJE1EN1_LOCUS13813</name>
</gene>
<keyword evidence="3" id="KW-1185">Reference proteome</keyword>